<dbReference type="Pfam" id="PF17864">
    <property type="entry name" value="AAA_lid_4"/>
    <property type="match status" value="1"/>
</dbReference>
<keyword evidence="5 9" id="KW-0067">ATP-binding</keyword>
<reference evidence="11" key="2">
    <citation type="submission" date="2021-04" db="EMBL/GenBank/DDBJ databases">
        <authorList>
            <person name="Gilroy R."/>
        </authorList>
    </citation>
    <scope>NUCLEOTIDE SEQUENCE</scope>
    <source>
        <strain evidence="11">CHK169-4300</strain>
    </source>
</reference>
<feature type="binding site" evidence="9">
    <location>
        <position position="187"/>
    </location>
    <ligand>
        <name>ATP</name>
        <dbReference type="ChEBI" id="CHEBI:30616"/>
    </ligand>
</feature>
<proteinExistence type="inferred from homology"/>
<comment type="catalytic activity">
    <reaction evidence="9">
        <text>ATP + H2O = ADP + phosphate + H(+)</text>
        <dbReference type="Rhea" id="RHEA:13065"/>
        <dbReference type="ChEBI" id="CHEBI:15377"/>
        <dbReference type="ChEBI" id="CHEBI:15378"/>
        <dbReference type="ChEBI" id="CHEBI:30616"/>
        <dbReference type="ChEBI" id="CHEBI:43474"/>
        <dbReference type="ChEBI" id="CHEBI:456216"/>
    </reaction>
</comment>
<dbReference type="GO" id="GO:0009378">
    <property type="term" value="F:four-way junction helicase activity"/>
    <property type="evidence" value="ECO:0007669"/>
    <property type="project" value="InterPro"/>
</dbReference>
<dbReference type="EMBL" id="DXAZ01000047">
    <property type="protein sequence ID" value="HIZ70804.1"/>
    <property type="molecule type" value="Genomic_DNA"/>
</dbReference>
<dbReference type="Gene3D" id="1.10.8.60">
    <property type="match status" value="1"/>
</dbReference>
<dbReference type="InterPro" id="IPR036390">
    <property type="entry name" value="WH_DNA-bd_sf"/>
</dbReference>
<dbReference type="GO" id="GO:0016787">
    <property type="term" value="F:hydrolase activity"/>
    <property type="evidence" value="ECO:0007669"/>
    <property type="project" value="UniProtKB-KW"/>
</dbReference>
<dbReference type="InterPro" id="IPR027417">
    <property type="entry name" value="P-loop_NTPase"/>
</dbReference>
<dbReference type="InterPro" id="IPR004605">
    <property type="entry name" value="DNA_helicase_Holl-junc_RuvB"/>
</dbReference>
<evidence type="ECO:0000256" key="3">
    <source>
        <dbReference type="ARBA" id="ARBA00022763"/>
    </source>
</evidence>
<dbReference type="Proteomes" id="UP000824106">
    <property type="component" value="Unassembled WGS sequence"/>
</dbReference>
<keyword evidence="7 9" id="KW-0233">DNA recombination</keyword>
<feature type="domain" description="AAA+ ATPase" evidence="10">
    <location>
        <begin position="57"/>
        <end position="188"/>
    </location>
</feature>
<comment type="subunit">
    <text evidence="9">Homohexamer. Forms an RuvA(8)-RuvB(12)-Holliday junction (HJ) complex. HJ DNA is sandwiched between 2 RuvA tetramers; dsDNA enters through RuvA and exits via RuvB. An RuvB hexamer assembles on each DNA strand where it exits the tetramer. Each RuvB hexamer is contacted by two RuvA subunits (via domain III) on 2 adjacent RuvB subunits; this complex drives branch migration. In the full resolvosome a probable DNA-RuvA(4)-RuvB(12)-RuvC(2) complex forms which resolves the HJ.</text>
</comment>
<evidence type="ECO:0000313" key="12">
    <source>
        <dbReference type="Proteomes" id="UP000824106"/>
    </source>
</evidence>
<evidence type="ECO:0000313" key="11">
    <source>
        <dbReference type="EMBL" id="HIZ70804.1"/>
    </source>
</evidence>
<keyword evidence="6 9" id="KW-0238">DNA-binding</keyword>
<keyword evidence="3 9" id="KW-0227">DNA damage</keyword>
<dbReference type="InterPro" id="IPR003593">
    <property type="entry name" value="AAA+_ATPase"/>
</dbReference>
<evidence type="ECO:0000256" key="1">
    <source>
        <dbReference type="ARBA" id="ARBA00022490"/>
    </source>
</evidence>
<comment type="caution">
    <text evidence="9">Lacks conserved residue(s) required for the propagation of feature annotation.</text>
</comment>
<keyword evidence="1 9" id="KW-0963">Cytoplasm</keyword>
<feature type="binding site" evidence="9">
    <location>
        <position position="73"/>
    </location>
    <ligand>
        <name>ATP</name>
        <dbReference type="ChEBI" id="CHEBI:30616"/>
    </ligand>
</feature>
<protein>
    <recommendedName>
        <fullName evidence="9">Holliday junction branch migration complex subunit RuvB</fullName>
        <ecNumber evidence="9">3.6.4.-</ecNumber>
    </recommendedName>
</protein>
<name>A0A9D2G0I0_9LACT</name>
<sequence>MKQVDQERMISGEAFDEMESASELSLRPQRLNQYIGQEKIKKEISIYIQAAKNRSEALDHVLLYGPPGLGKTTLAMIIANEMGTSIRTTSGPAIDKAGDIVALLNDLEPGGILFIDEIHRLPRFVEEMLYSAMEDYYIDIIIGEGDTARPVHFSLPPFTLIGATTRAGLLSAPLRDRFGIVSHMEYYTVDSLTEIIYRSSRVLGADIEKEGAVEVARRSRGTPRVANRLLKRVRDYAEVVADGVIEREIASNALDMLSVDKAGLDTIDQKILEVMIELYNGGPVGLSTLAANIGEDSGTIEDMVEPFLLQEGFIQRTPRGRMATKKAYDHLDIPFWQDDEK</sequence>
<feature type="binding site" evidence="9">
    <location>
        <position position="68"/>
    </location>
    <ligand>
        <name>ATP</name>
        <dbReference type="ChEBI" id="CHEBI:30616"/>
    </ligand>
</feature>
<feature type="region of interest" description="Head domain (RuvB-H)" evidence="9">
    <location>
        <begin position="261"/>
        <end position="341"/>
    </location>
</feature>
<dbReference type="GO" id="GO:0000400">
    <property type="term" value="F:four-way junction DNA binding"/>
    <property type="evidence" value="ECO:0007669"/>
    <property type="project" value="UniProtKB-UniRule"/>
</dbReference>
<dbReference type="InterPro" id="IPR041445">
    <property type="entry name" value="AAA_lid_4"/>
</dbReference>
<accession>A0A9D2G0I0</accession>
<evidence type="ECO:0000256" key="7">
    <source>
        <dbReference type="ARBA" id="ARBA00023172"/>
    </source>
</evidence>
<dbReference type="PANTHER" id="PTHR42848:SF1">
    <property type="entry name" value="HOLLIDAY JUNCTION BRANCH MIGRATION COMPLEX SUBUNIT RUVB"/>
    <property type="match status" value="1"/>
</dbReference>
<organism evidence="11 12">
    <name type="scientific">Candidatus Atopostipes pullistercoris</name>
    <dbReference type="NCBI Taxonomy" id="2838467"/>
    <lineage>
        <taxon>Bacteria</taxon>
        <taxon>Bacillati</taxon>
        <taxon>Bacillota</taxon>
        <taxon>Bacilli</taxon>
        <taxon>Lactobacillales</taxon>
        <taxon>Carnobacteriaceae</taxon>
        <taxon>Atopostipes</taxon>
    </lineage>
</organism>
<feature type="binding site" evidence="9">
    <location>
        <position position="224"/>
    </location>
    <ligand>
        <name>ATP</name>
        <dbReference type="ChEBI" id="CHEBI:30616"/>
    </ligand>
</feature>
<feature type="binding site" evidence="9">
    <location>
        <position position="72"/>
    </location>
    <ligand>
        <name>Mg(2+)</name>
        <dbReference type="ChEBI" id="CHEBI:18420"/>
    </ligand>
</feature>
<feature type="binding site" evidence="9">
    <location>
        <position position="316"/>
    </location>
    <ligand>
        <name>DNA</name>
        <dbReference type="ChEBI" id="CHEBI:16991"/>
    </ligand>
</feature>
<evidence type="ECO:0000256" key="8">
    <source>
        <dbReference type="ARBA" id="ARBA00023204"/>
    </source>
</evidence>
<feature type="region of interest" description="Small ATPAse domain (RuvB-S)" evidence="9">
    <location>
        <begin position="188"/>
        <end position="258"/>
    </location>
</feature>
<gene>
    <name evidence="9 11" type="primary">ruvB</name>
    <name evidence="11" type="ORF">H9808_03420</name>
</gene>
<dbReference type="GO" id="GO:0006310">
    <property type="term" value="P:DNA recombination"/>
    <property type="evidence" value="ECO:0007669"/>
    <property type="project" value="UniProtKB-UniRule"/>
</dbReference>
<feature type="binding site" evidence="9">
    <location>
        <position position="72"/>
    </location>
    <ligand>
        <name>ATP</name>
        <dbReference type="ChEBI" id="CHEBI:30616"/>
    </ligand>
</feature>
<feature type="binding site" evidence="9">
    <location>
        <position position="321"/>
    </location>
    <ligand>
        <name>DNA</name>
        <dbReference type="ChEBI" id="CHEBI:16991"/>
    </ligand>
</feature>
<keyword evidence="11" id="KW-0347">Helicase</keyword>
<feature type="binding site" evidence="9">
    <location>
        <position position="71"/>
    </location>
    <ligand>
        <name>ATP</name>
        <dbReference type="ChEBI" id="CHEBI:30616"/>
    </ligand>
</feature>
<keyword evidence="2 9" id="KW-0547">Nucleotide-binding</keyword>
<dbReference type="EC" id="3.6.4.-" evidence="9"/>
<comment type="caution">
    <text evidence="11">The sequence shown here is derived from an EMBL/GenBank/DDBJ whole genome shotgun (WGS) entry which is preliminary data.</text>
</comment>
<dbReference type="InterPro" id="IPR008823">
    <property type="entry name" value="RuvB_wg_C"/>
</dbReference>
<dbReference type="Pfam" id="PF05491">
    <property type="entry name" value="WHD_RuvB"/>
    <property type="match status" value="1"/>
</dbReference>
<dbReference type="GO" id="GO:0006281">
    <property type="term" value="P:DNA repair"/>
    <property type="evidence" value="ECO:0007669"/>
    <property type="project" value="UniProtKB-UniRule"/>
</dbReference>
<feature type="binding site" evidence="9">
    <location>
        <begin position="134"/>
        <end position="136"/>
    </location>
    <ligand>
        <name>ATP</name>
        <dbReference type="ChEBI" id="CHEBI:30616"/>
    </ligand>
</feature>
<dbReference type="Gene3D" id="1.10.10.10">
    <property type="entry name" value="Winged helix-like DNA-binding domain superfamily/Winged helix DNA-binding domain"/>
    <property type="match status" value="1"/>
</dbReference>
<dbReference type="InterPro" id="IPR036388">
    <property type="entry name" value="WH-like_DNA-bd_sf"/>
</dbReference>
<reference evidence="11" key="1">
    <citation type="journal article" date="2021" name="PeerJ">
        <title>Extensive microbial diversity within the chicken gut microbiome revealed by metagenomics and culture.</title>
        <authorList>
            <person name="Gilroy R."/>
            <person name="Ravi A."/>
            <person name="Getino M."/>
            <person name="Pursley I."/>
            <person name="Horton D.L."/>
            <person name="Alikhan N.F."/>
            <person name="Baker D."/>
            <person name="Gharbi K."/>
            <person name="Hall N."/>
            <person name="Watson M."/>
            <person name="Adriaenssens E.M."/>
            <person name="Foster-Nyarko E."/>
            <person name="Jarju S."/>
            <person name="Secka A."/>
            <person name="Antonio M."/>
            <person name="Oren A."/>
            <person name="Chaudhuri R.R."/>
            <person name="La Ragione R."/>
            <person name="Hildebrand F."/>
            <person name="Pallen M.J."/>
        </authorList>
    </citation>
    <scope>NUCLEOTIDE SEQUENCE</scope>
    <source>
        <strain evidence="11">CHK169-4300</strain>
    </source>
</reference>
<evidence type="ECO:0000256" key="2">
    <source>
        <dbReference type="ARBA" id="ARBA00022741"/>
    </source>
</evidence>
<comment type="similarity">
    <text evidence="9">Belongs to the RuvB family.</text>
</comment>
<comment type="subcellular location">
    <subcellularLocation>
        <location evidence="9">Cytoplasm</location>
    </subcellularLocation>
</comment>
<feature type="binding site" evidence="9">
    <location>
        <position position="177"/>
    </location>
    <ligand>
        <name>ATP</name>
        <dbReference type="ChEBI" id="CHEBI:30616"/>
    </ligand>
</feature>
<dbReference type="GO" id="GO:0005524">
    <property type="term" value="F:ATP binding"/>
    <property type="evidence" value="ECO:0007669"/>
    <property type="project" value="UniProtKB-UniRule"/>
</dbReference>
<evidence type="ECO:0000256" key="6">
    <source>
        <dbReference type="ARBA" id="ARBA00023125"/>
    </source>
</evidence>
<dbReference type="GO" id="GO:0005737">
    <property type="term" value="C:cytoplasm"/>
    <property type="evidence" value="ECO:0007669"/>
    <property type="project" value="UniProtKB-SubCell"/>
</dbReference>
<evidence type="ECO:0000259" key="10">
    <source>
        <dbReference type="SMART" id="SM00382"/>
    </source>
</evidence>
<comment type="domain">
    <text evidence="9">Has 3 domains, the large (RuvB-L) and small ATPase (RuvB-S) domains and the C-terminal head (RuvB-H) domain. The head domain binds DNA, while the ATPase domains jointly bind ATP, ADP or are empty depending on the state of the subunit in the translocation cycle. During a single DNA translocation step the structure of each domain remains the same, but their relative positions change.</text>
</comment>
<dbReference type="CDD" id="cd00009">
    <property type="entry name" value="AAA"/>
    <property type="match status" value="1"/>
</dbReference>
<evidence type="ECO:0000256" key="4">
    <source>
        <dbReference type="ARBA" id="ARBA00022801"/>
    </source>
</evidence>
<dbReference type="PANTHER" id="PTHR42848">
    <property type="match status" value="1"/>
</dbReference>
<dbReference type="Pfam" id="PF05496">
    <property type="entry name" value="RuvB_N"/>
    <property type="match status" value="1"/>
</dbReference>
<dbReference type="GO" id="GO:0048476">
    <property type="term" value="C:Holliday junction resolvase complex"/>
    <property type="evidence" value="ECO:0007669"/>
    <property type="project" value="UniProtKB-UniRule"/>
</dbReference>
<dbReference type="HAMAP" id="MF_00016">
    <property type="entry name" value="DNA_HJ_migration_RuvB"/>
    <property type="match status" value="1"/>
</dbReference>
<dbReference type="SUPFAM" id="SSF46785">
    <property type="entry name" value="Winged helix' DNA-binding domain"/>
    <property type="match status" value="1"/>
</dbReference>
<dbReference type="SMART" id="SM00382">
    <property type="entry name" value="AAA"/>
    <property type="match status" value="1"/>
</dbReference>
<dbReference type="InterPro" id="IPR008824">
    <property type="entry name" value="RuvB-like_N"/>
</dbReference>
<keyword evidence="4 9" id="KW-0378">Hydrolase</keyword>
<feature type="binding site" evidence="9">
    <location>
        <position position="27"/>
    </location>
    <ligand>
        <name>ATP</name>
        <dbReference type="ChEBI" id="CHEBI:30616"/>
    </ligand>
</feature>
<dbReference type="AlphaFoldDB" id="A0A9D2G0I0"/>
<feature type="binding site" evidence="9">
    <location>
        <position position="26"/>
    </location>
    <ligand>
        <name>ATP</name>
        <dbReference type="ChEBI" id="CHEBI:30616"/>
    </ligand>
</feature>
<dbReference type="Gene3D" id="3.40.50.300">
    <property type="entry name" value="P-loop containing nucleotide triphosphate hydrolases"/>
    <property type="match status" value="1"/>
</dbReference>
<evidence type="ECO:0000256" key="5">
    <source>
        <dbReference type="ARBA" id="ARBA00022840"/>
    </source>
</evidence>
<dbReference type="NCBIfam" id="NF000868">
    <property type="entry name" value="PRK00080.1"/>
    <property type="match status" value="1"/>
</dbReference>
<comment type="function">
    <text evidence="9">The RuvA-RuvB-RuvC complex processes Holliday junction (HJ) DNA during genetic recombination and DNA repair, while the RuvA-RuvB complex plays an important role in the rescue of blocked DNA replication forks via replication fork reversal (RFR). RuvA specifically binds to HJ cruciform DNA, conferring on it an open structure. The RuvB hexamer acts as an ATP-dependent pump, pulling dsDNA into and through the RuvAB complex. RuvB forms 2 homohexamers on either side of HJ DNA bound by 1 or 2 RuvA tetramers; 4 subunits per hexamer contact DNA at a time. Coordinated motions by a converter formed by DNA-disengaged RuvB subunits stimulates ATP hydrolysis and nucleotide exchange. Immobilization of the converter enables RuvB to convert the ATP-contained energy into a lever motion, pulling 2 nucleotides of DNA out of the RuvA tetramer per ATP hydrolyzed, thus driving DNA branch migration. The RuvB motors rotate together with the DNA substrate, which together with the progressing nucleotide cycle form the mechanistic basis for DNA recombination by continuous HJ branch migration. Branch migration allows RuvC to scan DNA until it finds its consensus sequence, where it cleaves and resolves cruciform DNA.</text>
</comment>
<dbReference type="NCBIfam" id="TIGR00635">
    <property type="entry name" value="ruvB"/>
    <property type="match status" value="1"/>
</dbReference>
<dbReference type="SUPFAM" id="SSF52540">
    <property type="entry name" value="P-loop containing nucleoside triphosphate hydrolases"/>
    <property type="match status" value="1"/>
</dbReference>
<evidence type="ECO:0000256" key="9">
    <source>
        <dbReference type="HAMAP-Rule" id="MF_00016"/>
    </source>
</evidence>
<keyword evidence="8 9" id="KW-0234">DNA repair</keyword>